<accession>A0ABU0EYX2</accession>
<evidence type="ECO:0000256" key="4">
    <source>
        <dbReference type="ARBA" id="ARBA00022833"/>
    </source>
</evidence>
<dbReference type="CDD" id="cd08070">
    <property type="entry name" value="MPN_like"/>
    <property type="match status" value="1"/>
</dbReference>
<comment type="caution">
    <text evidence="7">The sequence shown here is derived from an EMBL/GenBank/DDBJ whole genome shotgun (WGS) entry which is preliminary data.</text>
</comment>
<dbReference type="PANTHER" id="PTHR34858:SF1">
    <property type="entry name" value="CYSO-CYSTEINE PEPTIDASE"/>
    <property type="match status" value="1"/>
</dbReference>
<evidence type="ECO:0000256" key="3">
    <source>
        <dbReference type="ARBA" id="ARBA00022801"/>
    </source>
</evidence>
<dbReference type="InterPro" id="IPR051929">
    <property type="entry name" value="VirAsm_ModProt"/>
</dbReference>
<dbReference type="Gene3D" id="3.40.140.10">
    <property type="entry name" value="Cytidine Deaminase, domain 2"/>
    <property type="match status" value="1"/>
</dbReference>
<keyword evidence="1" id="KW-0645">Protease</keyword>
<name>A0ABU0EYX2_9PSEU</name>
<reference evidence="7 8" key="1">
    <citation type="submission" date="2023-07" db="EMBL/GenBank/DDBJ databases">
        <title>Sequencing the genomes of 1000 actinobacteria strains.</title>
        <authorList>
            <person name="Klenk H.-P."/>
        </authorList>
    </citation>
    <scope>NUCLEOTIDE SEQUENCE [LARGE SCALE GENOMIC DNA]</scope>
    <source>
        <strain evidence="7 8">DSM 45805</strain>
    </source>
</reference>
<keyword evidence="5" id="KW-0482">Metalloprotease</keyword>
<dbReference type="PROSITE" id="PS50249">
    <property type="entry name" value="MPN"/>
    <property type="match status" value="1"/>
</dbReference>
<organism evidence="7 8">
    <name type="scientific">Amycolatopsis thermophila</name>
    <dbReference type="NCBI Taxonomy" id="206084"/>
    <lineage>
        <taxon>Bacteria</taxon>
        <taxon>Bacillati</taxon>
        <taxon>Actinomycetota</taxon>
        <taxon>Actinomycetes</taxon>
        <taxon>Pseudonocardiales</taxon>
        <taxon>Pseudonocardiaceae</taxon>
        <taxon>Amycolatopsis</taxon>
    </lineage>
</organism>
<evidence type="ECO:0000256" key="1">
    <source>
        <dbReference type="ARBA" id="ARBA00022670"/>
    </source>
</evidence>
<evidence type="ECO:0000313" key="8">
    <source>
        <dbReference type="Proteomes" id="UP001229651"/>
    </source>
</evidence>
<dbReference type="InterPro" id="IPR028090">
    <property type="entry name" value="JAB_dom_prok"/>
</dbReference>
<evidence type="ECO:0000256" key="2">
    <source>
        <dbReference type="ARBA" id="ARBA00022723"/>
    </source>
</evidence>
<protein>
    <submittedName>
        <fullName evidence="7">Proteasome lid subunit RPN8/RPN11</fullName>
    </submittedName>
</protein>
<feature type="domain" description="MPN" evidence="6">
    <location>
        <begin position="17"/>
        <end position="140"/>
    </location>
</feature>
<evidence type="ECO:0000256" key="5">
    <source>
        <dbReference type="ARBA" id="ARBA00023049"/>
    </source>
</evidence>
<proteinExistence type="predicted"/>
<keyword evidence="3" id="KW-0378">Hydrolase</keyword>
<dbReference type="SUPFAM" id="SSF102712">
    <property type="entry name" value="JAB1/MPN domain"/>
    <property type="match status" value="1"/>
</dbReference>
<sequence>MSSPARPPATGPDLCGLVLRADVYATVLAHAQSDHPVEANGLIAALAEDHTRQRAVPLRNVAREPHRHRADPAELLAQFRAMDERGEVPLAIYHSHTAGPACPSTLDVEHADDPSIWHVIVATGPPWTRSVRAYRITGGEVTEADVHVRSW</sequence>
<evidence type="ECO:0000313" key="7">
    <source>
        <dbReference type="EMBL" id="MDQ0380458.1"/>
    </source>
</evidence>
<dbReference type="PANTHER" id="PTHR34858">
    <property type="entry name" value="CYSO-CYSTEINE PEPTIDASE"/>
    <property type="match status" value="1"/>
</dbReference>
<dbReference type="Proteomes" id="UP001229651">
    <property type="component" value="Unassembled WGS sequence"/>
</dbReference>
<dbReference type="SMART" id="SM00232">
    <property type="entry name" value="JAB_MPN"/>
    <property type="match status" value="1"/>
</dbReference>
<dbReference type="GO" id="GO:0000502">
    <property type="term" value="C:proteasome complex"/>
    <property type="evidence" value="ECO:0007669"/>
    <property type="project" value="UniProtKB-KW"/>
</dbReference>
<evidence type="ECO:0000259" key="6">
    <source>
        <dbReference type="PROSITE" id="PS50249"/>
    </source>
</evidence>
<dbReference type="RefSeq" id="WP_306994423.1">
    <property type="nucleotide sequence ID" value="NZ_JAUSUT010000001.1"/>
</dbReference>
<keyword evidence="4" id="KW-0862">Zinc</keyword>
<gene>
    <name evidence="7" type="ORF">FB470_004452</name>
</gene>
<dbReference type="Pfam" id="PF14464">
    <property type="entry name" value="Prok-JAB"/>
    <property type="match status" value="1"/>
</dbReference>
<dbReference type="EMBL" id="JAUSUT010000001">
    <property type="protein sequence ID" value="MDQ0380458.1"/>
    <property type="molecule type" value="Genomic_DNA"/>
</dbReference>
<keyword evidence="8" id="KW-1185">Reference proteome</keyword>
<dbReference type="InterPro" id="IPR037518">
    <property type="entry name" value="MPN"/>
</dbReference>
<dbReference type="InterPro" id="IPR000555">
    <property type="entry name" value="JAMM/MPN+_dom"/>
</dbReference>
<keyword evidence="2" id="KW-0479">Metal-binding</keyword>
<keyword evidence="7" id="KW-0647">Proteasome</keyword>